<dbReference type="GO" id="GO:0003676">
    <property type="term" value="F:nucleic acid binding"/>
    <property type="evidence" value="ECO:0007669"/>
    <property type="project" value="InterPro"/>
</dbReference>
<name>X6LN64_RETFI</name>
<dbReference type="OrthoDB" id="411823at2759"/>
<dbReference type="SUPFAM" id="SSF53098">
    <property type="entry name" value="Ribonuclease H-like"/>
    <property type="match status" value="1"/>
</dbReference>
<protein>
    <recommendedName>
        <fullName evidence="1">RNase H type-1 domain-containing protein</fullName>
    </recommendedName>
</protein>
<accession>X6LN64</accession>
<dbReference type="Pfam" id="PF00075">
    <property type="entry name" value="RNase_H"/>
    <property type="match status" value="1"/>
</dbReference>
<dbReference type="Proteomes" id="UP000023152">
    <property type="component" value="Unassembled WGS sequence"/>
</dbReference>
<keyword evidence="3" id="KW-1185">Reference proteome</keyword>
<proteinExistence type="predicted"/>
<evidence type="ECO:0000313" key="2">
    <source>
        <dbReference type="EMBL" id="ETO03358.1"/>
    </source>
</evidence>
<reference evidence="2 3" key="1">
    <citation type="journal article" date="2013" name="Curr. Biol.">
        <title>The Genome of the Foraminiferan Reticulomyxa filosa.</title>
        <authorList>
            <person name="Glockner G."/>
            <person name="Hulsmann N."/>
            <person name="Schleicher M."/>
            <person name="Noegel A.A."/>
            <person name="Eichinger L."/>
            <person name="Gallinger C."/>
            <person name="Pawlowski J."/>
            <person name="Sierra R."/>
            <person name="Euteneuer U."/>
            <person name="Pillet L."/>
            <person name="Moustafa A."/>
            <person name="Platzer M."/>
            <person name="Groth M."/>
            <person name="Szafranski K."/>
            <person name="Schliwa M."/>
        </authorList>
    </citation>
    <scope>NUCLEOTIDE SEQUENCE [LARGE SCALE GENOMIC DNA]</scope>
</reference>
<dbReference type="GO" id="GO:0004523">
    <property type="term" value="F:RNA-DNA hybrid ribonuclease activity"/>
    <property type="evidence" value="ECO:0007669"/>
    <property type="project" value="InterPro"/>
</dbReference>
<feature type="domain" description="RNase H type-1" evidence="1">
    <location>
        <begin position="1"/>
        <end position="118"/>
    </location>
</feature>
<dbReference type="PROSITE" id="PS50879">
    <property type="entry name" value="RNASE_H_1"/>
    <property type="match status" value="1"/>
</dbReference>
<dbReference type="InterPro" id="IPR036397">
    <property type="entry name" value="RNaseH_sf"/>
</dbReference>
<sequence length="230" mass="27240">MKIQDFYTLDWIEIEYSIKDAITNIGCEIESLKKAIEYSIENYRSNDKIFLTLSDCKFAVNAILNKVHPDKYEKQIQKCHDILQSLGKQDTPEIYWIKGHSGIPVNEKADKLAKKESSEQRRHQRPKQFLRNLIEAQSFEKIVFNRLQSHERKIICRLITGKACLNQYLHIIKKAKSSECRLCIQEVDYVEYFLMKCPYYESISKTWYSNVKILVPELQERNLKLIELLI</sequence>
<evidence type="ECO:0000259" key="1">
    <source>
        <dbReference type="PROSITE" id="PS50879"/>
    </source>
</evidence>
<dbReference type="Gene3D" id="3.30.420.10">
    <property type="entry name" value="Ribonuclease H-like superfamily/Ribonuclease H"/>
    <property type="match status" value="1"/>
</dbReference>
<dbReference type="AlphaFoldDB" id="X6LN64"/>
<dbReference type="InterPro" id="IPR002156">
    <property type="entry name" value="RNaseH_domain"/>
</dbReference>
<evidence type="ECO:0000313" key="3">
    <source>
        <dbReference type="Proteomes" id="UP000023152"/>
    </source>
</evidence>
<comment type="caution">
    <text evidence="2">The sequence shown here is derived from an EMBL/GenBank/DDBJ whole genome shotgun (WGS) entry which is preliminary data.</text>
</comment>
<gene>
    <name evidence="2" type="ORF">RFI_34049</name>
</gene>
<dbReference type="EMBL" id="ASPP01033528">
    <property type="protein sequence ID" value="ETO03358.1"/>
    <property type="molecule type" value="Genomic_DNA"/>
</dbReference>
<organism evidence="2 3">
    <name type="scientific">Reticulomyxa filosa</name>
    <dbReference type="NCBI Taxonomy" id="46433"/>
    <lineage>
        <taxon>Eukaryota</taxon>
        <taxon>Sar</taxon>
        <taxon>Rhizaria</taxon>
        <taxon>Retaria</taxon>
        <taxon>Foraminifera</taxon>
        <taxon>Monothalamids</taxon>
        <taxon>Reticulomyxidae</taxon>
        <taxon>Reticulomyxa</taxon>
    </lineage>
</organism>
<dbReference type="InterPro" id="IPR012337">
    <property type="entry name" value="RNaseH-like_sf"/>
</dbReference>